<comment type="caution">
    <text evidence="2">The sequence shown here is derived from an EMBL/GenBank/DDBJ whole genome shotgun (WGS) entry which is preliminary data.</text>
</comment>
<gene>
    <name evidence="2" type="ORF">IAA73_12185</name>
</gene>
<dbReference type="InterPro" id="IPR023614">
    <property type="entry name" value="Porin_dom_sf"/>
</dbReference>
<sequence>MKTKFFMALMALIMTAESKAQISYTNNGDDKYMESGVVPMVGKKGLNIKTEKGEFLLKPYVLIQTSANFNYYDDEDLNLAEQDRVMNSGIAIPNALIGFTGKAFGKLTFNISLNAAKSGGALLQQAWFDVNVHDAFRIRAGKFKTPFQHAYLTTLGQTLFPTLPFSLTTPVRTNLSLDAVQPSIYTGFDLGVQLHGLVQNRFMYQVGVFNGTGIATNAATKGTSDDYKGLPSLLYAARLAYMPFGDMPAHQGDPSSLNDNKLMIALSGNYNVEGNSESSNDARGGVEIAWIYNRLYLAAEAYMLNMDWTSRMQRSGSFTSWGAYAQAGYFVTDKLQLAARYDFFDRNGIEKAGFLNMPAVGVNYFFVNYNLKLQAMYQYIGRWGHDSQLERDNDDMGMPFHSATIQLQYSF</sequence>
<dbReference type="Proteomes" id="UP000823641">
    <property type="component" value="Unassembled WGS sequence"/>
</dbReference>
<dbReference type="Gene3D" id="2.40.160.10">
    <property type="entry name" value="Porin"/>
    <property type="match status" value="1"/>
</dbReference>
<protein>
    <submittedName>
        <fullName evidence="2">Porin</fullName>
    </submittedName>
</protein>
<evidence type="ECO:0000256" key="1">
    <source>
        <dbReference type="SAM" id="SignalP"/>
    </source>
</evidence>
<evidence type="ECO:0000313" key="2">
    <source>
        <dbReference type="EMBL" id="MBO8461068.1"/>
    </source>
</evidence>
<dbReference type="Pfam" id="PF07396">
    <property type="entry name" value="Porin_O_P"/>
    <property type="match status" value="1"/>
</dbReference>
<name>A0A9D9HWI6_9BACT</name>
<accession>A0A9D9HWI6</accession>
<dbReference type="AlphaFoldDB" id="A0A9D9HWI6"/>
<dbReference type="SUPFAM" id="SSF56935">
    <property type="entry name" value="Porins"/>
    <property type="match status" value="1"/>
</dbReference>
<proteinExistence type="predicted"/>
<organism evidence="2 3">
    <name type="scientific">Candidatus Gallipaludibacter merdavium</name>
    <dbReference type="NCBI Taxonomy" id="2840839"/>
    <lineage>
        <taxon>Bacteria</taxon>
        <taxon>Pseudomonadati</taxon>
        <taxon>Bacteroidota</taxon>
        <taxon>Bacteroidia</taxon>
        <taxon>Bacteroidales</taxon>
        <taxon>Candidatus Gallipaludibacter</taxon>
    </lineage>
</organism>
<keyword evidence="1" id="KW-0732">Signal</keyword>
<feature type="signal peptide" evidence="1">
    <location>
        <begin position="1"/>
        <end position="20"/>
    </location>
</feature>
<reference evidence="2" key="1">
    <citation type="submission" date="2020-10" db="EMBL/GenBank/DDBJ databases">
        <authorList>
            <person name="Gilroy R."/>
        </authorList>
    </citation>
    <scope>NUCLEOTIDE SEQUENCE</scope>
    <source>
        <strain evidence="2">G3-3990</strain>
    </source>
</reference>
<reference evidence="2" key="2">
    <citation type="journal article" date="2021" name="PeerJ">
        <title>Extensive microbial diversity within the chicken gut microbiome revealed by metagenomics and culture.</title>
        <authorList>
            <person name="Gilroy R."/>
            <person name="Ravi A."/>
            <person name="Getino M."/>
            <person name="Pursley I."/>
            <person name="Horton D.L."/>
            <person name="Alikhan N.F."/>
            <person name="Baker D."/>
            <person name="Gharbi K."/>
            <person name="Hall N."/>
            <person name="Watson M."/>
            <person name="Adriaenssens E.M."/>
            <person name="Foster-Nyarko E."/>
            <person name="Jarju S."/>
            <person name="Secka A."/>
            <person name="Antonio M."/>
            <person name="Oren A."/>
            <person name="Chaudhuri R.R."/>
            <person name="La Ragione R."/>
            <person name="Hildebrand F."/>
            <person name="Pallen M.J."/>
        </authorList>
    </citation>
    <scope>NUCLEOTIDE SEQUENCE</scope>
    <source>
        <strain evidence="2">G3-3990</strain>
    </source>
</reference>
<evidence type="ECO:0000313" key="3">
    <source>
        <dbReference type="Proteomes" id="UP000823641"/>
    </source>
</evidence>
<feature type="chain" id="PRO_5038407208" evidence="1">
    <location>
        <begin position="21"/>
        <end position="411"/>
    </location>
</feature>
<dbReference type="EMBL" id="JADIMG010000111">
    <property type="protein sequence ID" value="MBO8461068.1"/>
    <property type="molecule type" value="Genomic_DNA"/>
</dbReference>
<dbReference type="InterPro" id="IPR010870">
    <property type="entry name" value="Porin_O/P"/>
</dbReference>